<gene>
    <name evidence="11" type="ORF">BUALT_Bualt13G0036700</name>
</gene>
<comment type="similarity">
    <text evidence="2">Belongs to the cytochrome P450 family.</text>
</comment>
<dbReference type="InterPro" id="IPR036396">
    <property type="entry name" value="Cyt_P450_sf"/>
</dbReference>
<dbReference type="Proteomes" id="UP000826271">
    <property type="component" value="Unassembled WGS sequence"/>
</dbReference>
<evidence type="ECO:0000256" key="1">
    <source>
        <dbReference type="ARBA" id="ARBA00004167"/>
    </source>
</evidence>
<evidence type="ECO:0000256" key="5">
    <source>
        <dbReference type="ARBA" id="ARBA00022723"/>
    </source>
</evidence>
<dbReference type="InterPro" id="IPR001128">
    <property type="entry name" value="Cyt_P450"/>
</dbReference>
<evidence type="ECO:0000256" key="4">
    <source>
        <dbReference type="ARBA" id="ARBA00022692"/>
    </source>
</evidence>
<dbReference type="PANTHER" id="PTHR47955:SF9">
    <property type="entry name" value="PREMNASPIRODIENE OXYGENASE-LIKE"/>
    <property type="match status" value="1"/>
</dbReference>
<evidence type="ECO:0000313" key="11">
    <source>
        <dbReference type="EMBL" id="KAG8370952.1"/>
    </source>
</evidence>
<organism evidence="11 12">
    <name type="scientific">Buddleja alternifolia</name>
    <dbReference type="NCBI Taxonomy" id="168488"/>
    <lineage>
        <taxon>Eukaryota</taxon>
        <taxon>Viridiplantae</taxon>
        <taxon>Streptophyta</taxon>
        <taxon>Embryophyta</taxon>
        <taxon>Tracheophyta</taxon>
        <taxon>Spermatophyta</taxon>
        <taxon>Magnoliopsida</taxon>
        <taxon>eudicotyledons</taxon>
        <taxon>Gunneridae</taxon>
        <taxon>Pentapetalae</taxon>
        <taxon>asterids</taxon>
        <taxon>lamiids</taxon>
        <taxon>Lamiales</taxon>
        <taxon>Scrophulariaceae</taxon>
        <taxon>Buddlejeae</taxon>
        <taxon>Buddleja</taxon>
    </lineage>
</organism>
<evidence type="ECO:0000256" key="10">
    <source>
        <dbReference type="ARBA" id="ARBA00023136"/>
    </source>
</evidence>
<evidence type="ECO:0000256" key="9">
    <source>
        <dbReference type="ARBA" id="ARBA00023033"/>
    </source>
</evidence>
<dbReference type="GO" id="GO:0005506">
    <property type="term" value="F:iron ion binding"/>
    <property type="evidence" value="ECO:0007669"/>
    <property type="project" value="InterPro"/>
</dbReference>
<evidence type="ECO:0000256" key="6">
    <source>
        <dbReference type="ARBA" id="ARBA00022989"/>
    </source>
</evidence>
<evidence type="ECO:0008006" key="13">
    <source>
        <dbReference type="Google" id="ProtNLM"/>
    </source>
</evidence>
<keyword evidence="4" id="KW-0812">Transmembrane</keyword>
<keyword evidence="7" id="KW-0560">Oxidoreductase</keyword>
<evidence type="ECO:0000313" key="12">
    <source>
        <dbReference type="Proteomes" id="UP000826271"/>
    </source>
</evidence>
<protein>
    <recommendedName>
        <fullName evidence="13">Cytochrome P450</fullName>
    </recommendedName>
</protein>
<evidence type="ECO:0000256" key="7">
    <source>
        <dbReference type="ARBA" id="ARBA00023002"/>
    </source>
</evidence>
<dbReference type="PRINTS" id="PR00463">
    <property type="entry name" value="EP450I"/>
</dbReference>
<name>A0AAV6WTL9_9LAMI</name>
<dbReference type="GO" id="GO:0004497">
    <property type="term" value="F:monooxygenase activity"/>
    <property type="evidence" value="ECO:0007669"/>
    <property type="project" value="UniProtKB-KW"/>
</dbReference>
<keyword evidence="3" id="KW-0349">Heme</keyword>
<dbReference type="PANTHER" id="PTHR47955">
    <property type="entry name" value="CYTOCHROME P450 FAMILY 71 PROTEIN"/>
    <property type="match status" value="1"/>
</dbReference>
<dbReference type="GO" id="GO:0016705">
    <property type="term" value="F:oxidoreductase activity, acting on paired donors, with incorporation or reduction of molecular oxygen"/>
    <property type="evidence" value="ECO:0007669"/>
    <property type="project" value="InterPro"/>
</dbReference>
<comment type="caution">
    <text evidence="11">The sequence shown here is derived from an EMBL/GenBank/DDBJ whole genome shotgun (WGS) entry which is preliminary data.</text>
</comment>
<keyword evidence="8" id="KW-0408">Iron</keyword>
<dbReference type="Pfam" id="PF00067">
    <property type="entry name" value="p450"/>
    <property type="match status" value="1"/>
</dbReference>
<evidence type="ECO:0000256" key="2">
    <source>
        <dbReference type="ARBA" id="ARBA00010617"/>
    </source>
</evidence>
<reference evidence="11" key="1">
    <citation type="submission" date="2019-10" db="EMBL/GenBank/DDBJ databases">
        <authorList>
            <person name="Zhang R."/>
            <person name="Pan Y."/>
            <person name="Wang J."/>
            <person name="Ma R."/>
            <person name="Yu S."/>
        </authorList>
    </citation>
    <scope>NUCLEOTIDE SEQUENCE</scope>
    <source>
        <strain evidence="11">LA-IB0</strain>
        <tissue evidence="11">Leaf</tissue>
    </source>
</reference>
<dbReference type="EMBL" id="WHWC01000013">
    <property type="protein sequence ID" value="KAG8370952.1"/>
    <property type="molecule type" value="Genomic_DNA"/>
</dbReference>
<sequence>MPPCPPKLPVIGHLHHLVGGGQRYRALARLAEKFGPILHLQLGEVSAVVISSRDAAKQVLKDQDPACADRPESIATKIMWYDYMDVAFSPKKKGMSPDDIDMTEAEGIAGSRKNGLFLIPTLYNSSSENL</sequence>
<keyword evidence="9" id="KW-0503">Monooxygenase</keyword>
<keyword evidence="5" id="KW-0479">Metal-binding</keyword>
<dbReference type="Gene3D" id="1.10.630.10">
    <property type="entry name" value="Cytochrome P450"/>
    <property type="match status" value="1"/>
</dbReference>
<dbReference type="AlphaFoldDB" id="A0AAV6WTL9"/>
<proteinExistence type="inferred from homology"/>
<dbReference type="SUPFAM" id="SSF48264">
    <property type="entry name" value="Cytochrome P450"/>
    <property type="match status" value="1"/>
</dbReference>
<evidence type="ECO:0000256" key="3">
    <source>
        <dbReference type="ARBA" id="ARBA00022617"/>
    </source>
</evidence>
<comment type="subcellular location">
    <subcellularLocation>
        <location evidence="1">Membrane</location>
        <topology evidence="1">Single-pass membrane protein</topology>
    </subcellularLocation>
</comment>
<accession>A0AAV6WTL9</accession>
<keyword evidence="12" id="KW-1185">Reference proteome</keyword>
<keyword evidence="6" id="KW-1133">Transmembrane helix</keyword>
<evidence type="ECO:0000256" key="8">
    <source>
        <dbReference type="ARBA" id="ARBA00023004"/>
    </source>
</evidence>
<dbReference type="GO" id="GO:0016020">
    <property type="term" value="C:membrane"/>
    <property type="evidence" value="ECO:0007669"/>
    <property type="project" value="UniProtKB-SubCell"/>
</dbReference>
<keyword evidence="10" id="KW-0472">Membrane</keyword>
<dbReference type="GO" id="GO:0020037">
    <property type="term" value="F:heme binding"/>
    <property type="evidence" value="ECO:0007669"/>
    <property type="project" value="InterPro"/>
</dbReference>
<dbReference type="InterPro" id="IPR002401">
    <property type="entry name" value="Cyt_P450_E_grp-I"/>
</dbReference>